<evidence type="ECO:0000256" key="1">
    <source>
        <dbReference type="SAM" id="MobiDB-lite"/>
    </source>
</evidence>
<organism evidence="2 3">
    <name type="scientific">Ceratina calcarata</name>
    <dbReference type="NCBI Taxonomy" id="156304"/>
    <lineage>
        <taxon>Eukaryota</taxon>
        <taxon>Metazoa</taxon>
        <taxon>Ecdysozoa</taxon>
        <taxon>Arthropoda</taxon>
        <taxon>Hexapoda</taxon>
        <taxon>Insecta</taxon>
        <taxon>Pterygota</taxon>
        <taxon>Neoptera</taxon>
        <taxon>Endopterygota</taxon>
        <taxon>Hymenoptera</taxon>
        <taxon>Apocrita</taxon>
        <taxon>Aculeata</taxon>
        <taxon>Apoidea</taxon>
        <taxon>Anthophila</taxon>
        <taxon>Apidae</taxon>
        <taxon>Ceratina</taxon>
        <taxon>Zadontomerus</taxon>
    </lineage>
</organism>
<accession>A0AAJ7NDL0</accession>
<feature type="compositionally biased region" description="Basic and acidic residues" evidence="1">
    <location>
        <begin position="306"/>
        <end position="315"/>
    </location>
</feature>
<gene>
    <name evidence="3" type="primary">LOC108630989</name>
</gene>
<evidence type="ECO:0000313" key="3">
    <source>
        <dbReference type="RefSeq" id="XP_017890104.2"/>
    </source>
</evidence>
<name>A0AAJ7NDL0_9HYME</name>
<feature type="compositionally biased region" description="Acidic residues" evidence="1">
    <location>
        <begin position="239"/>
        <end position="254"/>
    </location>
</feature>
<dbReference type="Proteomes" id="UP000694925">
    <property type="component" value="Unplaced"/>
</dbReference>
<dbReference type="AlphaFoldDB" id="A0AAJ7NDL0"/>
<feature type="compositionally biased region" description="Basic and acidic residues" evidence="1">
    <location>
        <begin position="278"/>
        <end position="288"/>
    </location>
</feature>
<reference evidence="3" key="1">
    <citation type="submission" date="2025-08" db="UniProtKB">
        <authorList>
            <consortium name="RefSeq"/>
        </authorList>
    </citation>
    <scope>IDENTIFICATION</scope>
    <source>
        <tissue evidence="3">Whole body</tissue>
    </source>
</reference>
<evidence type="ECO:0000313" key="2">
    <source>
        <dbReference type="Proteomes" id="UP000694925"/>
    </source>
</evidence>
<feature type="region of interest" description="Disordered" evidence="1">
    <location>
        <begin position="84"/>
        <end position="124"/>
    </location>
</feature>
<dbReference type="GeneID" id="108630989"/>
<feature type="non-terminal residue" evidence="3">
    <location>
        <position position="1"/>
    </location>
</feature>
<feature type="compositionally biased region" description="Basic residues" evidence="1">
    <location>
        <begin position="203"/>
        <end position="234"/>
    </location>
</feature>
<feature type="compositionally biased region" description="Basic residues" evidence="1">
    <location>
        <begin position="106"/>
        <end position="115"/>
    </location>
</feature>
<feature type="compositionally biased region" description="Acidic residues" evidence="1">
    <location>
        <begin position="289"/>
        <end position="305"/>
    </location>
</feature>
<sequence>SFQIRVFPGELANALGRKKESLVGAVKSGCVPDSGRRKPKISQLVCEYLNLGKGKEGIVRRGALASPGRCRFCNRAKAPREEVLDSVDSRATNRMANKRKDSSRNSKVHHAKRRPTPRDQSLSSCMHKVAKGEGVRKMKTYIQRAIDFGVESGYLIPKDAAYRVLRVSSDLMKDTNYKVRKYDARSSRRTPIRFEDYEVQDARRRRSRRRRRRSRRRRSGSRRRRRSRRRRGRRRDASGDEEVVEVDNEEYEDDKGEKRRNVDNVKRDDGNEQMNQSDGEKTANKRDDDGTEMSMDEEESEDEEDDKKREDTTKS</sequence>
<feature type="region of interest" description="Disordered" evidence="1">
    <location>
        <begin position="201"/>
        <end position="315"/>
    </location>
</feature>
<dbReference type="KEGG" id="ccal:108630989"/>
<feature type="compositionally biased region" description="Basic and acidic residues" evidence="1">
    <location>
        <begin position="255"/>
        <end position="270"/>
    </location>
</feature>
<keyword evidence="2" id="KW-1185">Reference proteome</keyword>
<proteinExistence type="predicted"/>
<dbReference type="RefSeq" id="XP_017890104.2">
    <property type="nucleotide sequence ID" value="XM_018034615.2"/>
</dbReference>
<protein>
    <submittedName>
        <fullName evidence="3">Uncharacterized protein DDB_G0283697</fullName>
    </submittedName>
</protein>